<dbReference type="EMBL" id="MU004193">
    <property type="protein sequence ID" value="KAF2492695.1"/>
    <property type="molecule type" value="Genomic_DNA"/>
</dbReference>
<dbReference type="AlphaFoldDB" id="A0A6A6QK06"/>
<protein>
    <submittedName>
        <fullName evidence="2">Uncharacterized protein</fullName>
    </submittedName>
</protein>
<organism evidence="2 3">
    <name type="scientific">Lophium mytilinum</name>
    <dbReference type="NCBI Taxonomy" id="390894"/>
    <lineage>
        <taxon>Eukaryota</taxon>
        <taxon>Fungi</taxon>
        <taxon>Dikarya</taxon>
        <taxon>Ascomycota</taxon>
        <taxon>Pezizomycotina</taxon>
        <taxon>Dothideomycetes</taxon>
        <taxon>Pleosporomycetidae</taxon>
        <taxon>Mytilinidiales</taxon>
        <taxon>Mytilinidiaceae</taxon>
        <taxon>Lophium</taxon>
    </lineage>
</organism>
<evidence type="ECO:0000313" key="3">
    <source>
        <dbReference type="Proteomes" id="UP000799750"/>
    </source>
</evidence>
<feature type="region of interest" description="Disordered" evidence="1">
    <location>
        <begin position="170"/>
        <end position="193"/>
    </location>
</feature>
<dbReference type="Proteomes" id="UP000799750">
    <property type="component" value="Unassembled WGS sequence"/>
</dbReference>
<keyword evidence="3" id="KW-1185">Reference proteome</keyword>
<feature type="region of interest" description="Disordered" evidence="1">
    <location>
        <begin position="18"/>
        <end position="42"/>
    </location>
</feature>
<name>A0A6A6QK06_9PEZI</name>
<sequence length="193" mass="21046">MADLPGKAVPPAAKLAVHSKQLQHTTADDPPRSTGQGTNVAAISKSPNHKHLEQCHQMQDPTPSVAIGQLREDSFIPDTQHRVDGTSTQTHVLPTTSNQNRYDLRVRPSKIKRAEIMGPAVRRGRDSAPSQAVYTTLSGRTDVISKYINYHALMKLYGCEDNRDEATYCQKPETAQPDTDNPGSTNPGNPGVL</sequence>
<evidence type="ECO:0000313" key="2">
    <source>
        <dbReference type="EMBL" id="KAF2492695.1"/>
    </source>
</evidence>
<proteinExistence type="predicted"/>
<evidence type="ECO:0000256" key="1">
    <source>
        <dbReference type="SAM" id="MobiDB-lite"/>
    </source>
</evidence>
<gene>
    <name evidence="2" type="ORF">BU16DRAFT_564003</name>
</gene>
<feature type="compositionally biased region" description="Polar residues" evidence="1">
    <location>
        <begin position="176"/>
        <end position="193"/>
    </location>
</feature>
<accession>A0A6A6QK06</accession>
<reference evidence="2" key="1">
    <citation type="journal article" date="2020" name="Stud. Mycol.">
        <title>101 Dothideomycetes genomes: a test case for predicting lifestyles and emergence of pathogens.</title>
        <authorList>
            <person name="Haridas S."/>
            <person name="Albert R."/>
            <person name="Binder M."/>
            <person name="Bloem J."/>
            <person name="Labutti K."/>
            <person name="Salamov A."/>
            <person name="Andreopoulos B."/>
            <person name="Baker S."/>
            <person name="Barry K."/>
            <person name="Bills G."/>
            <person name="Bluhm B."/>
            <person name="Cannon C."/>
            <person name="Castanera R."/>
            <person name="Culley D."/>
            <person name="Daum C."/>
            <person name="Ezra D."/>
            <person name="Gonzalez J."/>
            <person name="Henrissat B."/>
            <person name="Kuo A."/>
            <person name="Liang C."/>
            <person name="Lipzen A."/>
            <person name="Lutzoni F."/>
            <person name="Magnuson J."/>
            <person name="Mondo S."/>
            <person name="Nolan M."/>
            <person name="Ohm R."/>
            <person name="Pangilinan J."/>
            <person name="Park H.-J."/>
            <person name="Ramirez L."/>
            <person name="Alfaro M."/>
            <person name="Sun H."/>
            <person name="Tritt A."/>
            <person name="Yoshinaga Y."/>
            <person name="Zwiers L.-H."/>
            <person name="Turgeon B."/>
            <person name="Goodwin S."/>
            <person name="Spatafora J."/>
            <person name="Crous P."/>
            <person name="Grigoriev I."/>
        </authorList>
    </citation>
    <scope>NUCLEOTIDE SEQUENCE</scope>
    <source>
        <strain evidence="2">CBS 269.34</strain>
    </source>
</reference>